<name>A2C378_PROM1</name>
<dbReference type="HOGENOM" id="CLU_3315218_0_0_3"/>
<proteinExistence type="predicted"/>
<reference evidence="3" key="1">
    <citation type="journal article" date="2007" name="PLoS Genet.">
        <title>Patterns and implications of gene gain and loss in the evolution of Prochlorococcus.</title>
        <authorList>
            <person name="Kettler G.C."/>
            <person name="Martiny A.C."/>
            <person name="Huang K."/>
            <person name="Zucker J."/>
            <person name="Coleman M.L."/>
            <person name="Rodrigue S."/>
            <person name="Chen F."/>
            <person name="Lapidus A."/>
            <person name="Ferriera S."/>
            <person name="Johnson J."/>
            <person name="Steglich C."/>
            <person name="Church G.M."/>
            <person name="Richardson P."/>
            <person name="Chisholm S.W."/>
        </authorList>
    </citation>
    <scope>NUCLEOTIDE SEQUENCE [LARGE SCALE GENOMIC DNA]</scope>
    <source>
        <strain evidence="3">NATL1A</strain>
    </source>
</reference>
<dbReference type="KEGG" id="pme:NATL1_13801"/>
<gene>
    <name evidence="2" type="ordered locus">NATL1_13801</name>
</gene>
<organism evidence="2 3">
    <name type="scientific">Prochlorococcus marinus (strain NATL1A)</name>
    <dbReference type="NCBI Taxonomy" id="167555"/>
    <lineage>
        <taxon>Bacteria</taxon>
        <taxon>Bacillati</taxon>
        <taxon>Cyanobacteriota</taxon>
        <taxon>Cyanophyceae</taxon>
        <taxon>Synechococcales</taxon>
        <taxon>Prochlorococcaceae</taxon>
        <taxon>Prochlorococcus</taxon>
    </lineage>
</organism>
<dbReference type="Proteomes" id="UP000002592">
    <property type="component" value="Chromosome"/>
</dbReference>
<evidence type="ECO:0000313" key="2">
    <source>
        <dbReference type="EMBL" id="ABM75938.1"/>
    </source>
</evidence>
<feature type="transmembrane region" description="Helical" evidence="1">
    <location>
        <begin position="15"/>
        <end position="35"/>
    </location>
</feature>
<evidence type="ECO:0000313" key="3">
    <source>
        <dbReference type="Proteomes" id="UP000002592"/>
    </source>
</evidence>
<keyword evidence="1" id="KW-0472">Membrane</keyword>
<dbReference type="EMBL" id="CP000553">
    <property type="protein sequence ID" value="ABM75938.1"/>
    <property type="molecule type" value="Genomic_DNA"/>
</dbReference>
<dbReference type="AlphaFoldDB" id="A2C378"/>
<protein>
    <submittedName>
        <fullName evidence="2">Uncharacterized protein</fullName>
    </submittedName>
</protein>
<keyword evidence="1" id="KW-0812">Transmembrane</keyword>
<evidence type="ECO:0000256" key="1">
    <source>
        <dbReference type="SAM" id="Phobius"/>
    </source>
</evidence>
<keyword evidence="1" id="KW-1133">Transmembrane helix</keyword>
<sequence>MTSADTSKTRDGSSFGKVIAFGIAAKLSILAIFVASKFG</sequence>
<accession>A2C378</accession>